<reference evidence="10" key="1">
    <citation type="submission" date="2021-01" db="EMBL/GenBank/DDBJ databases">
        <title>Whole genome shotgun sequence of Demequina activiva NBRC 110675.</title>
        <authorList>
            <person name="Komaki H."/>
            <person name="Tamura T."/>
        </authorList>
    </citation>
    <scope>NUCLEOTIDE SEQUENCE</scope>
    <source>
        <strain evidence="10">NBRC 110675</strain>
    </source>
</reference>
<comment type="caution">
    <text evidence="10">The sequence shown here is derived from an EMBL/GenBank/DDBJ whole genome shotgun (WGS) entry which is preliminary data.</text>
</comment>
<dbReference type="InterPro" id="IPR025824">
    <property type="entry name" value="OB-fold_nuc-bd_dom"/>
</dbReference>
<dbReference type="PANTHER" id="PTHR30008">
    <property type="entry name" value="EXODEOXYRIBONUCLEASE 7 LARGE SUBUNIT"/>
    <property type="match status" value="1"/>
</dbReference>
<evidence type="ECO:0000259" key="9">
    <source>
        <dbReference type="Pfam" id="PF13742"/>
    </source>
</evidence>
<protein>
    <recommendedName>
        <fullName evidence="5">Exodeoxyribonuclease 7 large subunit</fullName>
        <ecNumber evidence="5">3.1.11.6</ecNumber>
    </recommendedName>
    <alternativeName>
        <fullName evidence="5">Exodeoxyribonuclease VII large subunit</fullName>
        <shortName evidence="5">Exonuclease VII large subunit</shortName>
    </alternativeName>
</protein>
<keyword evidence="4 5" id="KW-0269">Exonuclease</keyword>
<keyword evidence="11" id="KW-1185">Reference proteome</keyword>
<dbReference type="GO" id="GO:0005737">
    <property type="term" value="C:cytoplasm"/>
    <property type="evidence" value="ECO:0007669"/>
    <property type="project" value="UniProtKB-SubCell"/>
</dbReference>
<dbReference type="GO" id="GO:0003676">
    <property type="term" value="F:nucleic acid binding"/>
    <property type="evidence" value="ECO:0007669"/>
    <property type="project" value="InterPro"/>
</dbReference>
<organism evidence="10 11">
    <name type="scientific">Demequina activiva</name>
    <dbReference type="NCBI Taxonomy" id="1582364"/>
    <lineage>
        <taxon>Bacteria</taxon>
        <taxon>Bacillati</taxon>
        <taxon>Actinomycetota</taxon>
        <taxon>Actinomycetes</taxon>
        <taxon>Micrococcales</taxon>
        <taxon>Demequinaceae</taxon>
        <taxon>Demequina</taxon>
    </lineage>
</organism>
<evidence type="ECO:0000256" key="4">
    <source>
        <dbReference type="ARBA" id="ARBA00022839"/>
    </source>
</evidence>
<feature type="region of interest" description="Disordered" evidence="7">
    <location>
        <begin position="21"/>
        <end position="57"/>
    </location>
</feature>
<evidence type="ECO:0000256" key="7">
    <source>
        <dbReference type="SAM" id="MobiDB-lite"/>
    </source>
</evidence>
<dbReference type="Pfam" id="PF13742">
    <property type="entry name" value="tRNA_anti_2"/>
    <property type="match status" value="1"/>
</dbReference>
<evidence type="ECO:0000259" key="8">
    <source>
        <dbReference type="Pfam" id="PF02601"/>
    </source>
</evidence>
<dbReference type="Pfam" id="PF02601">
    <property type="entry name" value="Exonuc_VII_L"/>
    <property type="match status" value="1"/>
</dbReference>
<sequence>MVVVEGMVSILRGTLGGVIDGEYSPDNAPGAADASRGTGAPAPLPERASDTTADHPWPVHHLSAKIGDYVHRMGPVWVEGQVLRPSRWKNLVFFDLRDASENNTLGVSAPAPVLDRMGADLDDGSRVVVHARPRWWSRGGQLKLDAAEIRHAGVGDLLARIEALKEALAAEGLFDPERKRPLPLIPRTVGLVCATQGDAEHDVVVNATQRWPAVRFEIRRVSVQGTHAVREVTAALRELDALPEVDVIVVARGGGSFEDLIAFSDESLVRAAAAIETPLVSAIGHEKDSPVLDLVADYRASTPTDAGKRIVPDAAQERANLDQARRDMRAAIESRLDRAAQGLEQFRSRPVLAAPERMLDPHREQLGRAREAAGRALVSVLSHADATTRELAASLRALSPQGTLDRGYAIVRDAHGAVVRRASAVSTDDALGIRIAEGELDAVVTQSRPAQA</sequence>
<comment type="function">
    <text evidence="5">Bidirectionally degrades single-stranded DNA into large acid-insoluble oligonucleotides, which are then degraded further into small acid-soluble oligonucleotides.</text>
</comment>
<dbReference type="InterPro" id="IPR003753">
    <property type="entry name" value="Exonuc_VII_L"/>
</dbReference>
<proteinExistence type="inferred from homology"/>
<evidence type="ECO:0000256" key="2">
    <source>
        <dbReference type="ARBA" id="ARBA00022722"/>
    </source>
</evidence>
<name>A0A919UFL7_9MICO</name>
<keyword evidence="1 5" id="KW-0963">Cytoplasm</keyword>
<dbReference type="GO" id="GO:0008855">
    <property type="term" value="F:exodeoxyribonuclease VII activity"/>
    <property type="evidence" value="ECO:0007669"/>
    <property type="project" value="UniProtKB-UniRule"/>
</dbReference>
<evidence type="ECO:0000313" key="10">
    <source>
        <dbReference type="EMBL" id="GIG53604.1"/>
    </source>
</evidence>
<dbReference type="EC" id="3.1.11.6" evidence="5"/>
<evidence type="ECO:0000256" key="5">
    <source>
        <dbReference type="HAMAP-Rule" id="MF_00378"/>
    </source>
</evidence>
<dbReference type="EMBL" id="BONR01000001">
    <property type="protein sequence ID" value="GIG53604.1"/>
    <property type="molecule type" value="Genomic_DNA"/>
</dbReference>
<accession>A0A919UFL7</accession>
<feature type="domain" description="Exonuclease VII large subunit C-terminal" evidence="8">
    <location>
        <begin position="173"/>
        <end position="377"/>
    </location>
</feature>
<comment type="similarity">
    <text evidence="5 6">Belongs to the XseA family.</text>
</comment>
<dbReference type="GO" id="GO:0006308">
    <property type="term" value="P:DNA catabolic process"/>
    <property type="evidence" value="ECO:0007669"/>
    <property type="project" value="UniProtKB-UniRule"/>
</dbReference>
<dbReference type="InterPro" id="IPR020579">
    <property type="entry name" value="Exonuc_VII_lsu_C"/>
</dbReference>
<evidence type="ECO:0000256" key="3">
    <source>
        <dbReference type="ARBA" id="ARBA00022801"/>
    </source>
</evidence>
<dbReference type="HAMAP" id="MF_00378">
    <property type="entry name" value="Exonuc_7_L"/>
    <property type="match status" value="1"/>
</dbReference>
<comment type="catalytic activity">
    <reaction evidence="5 6">
        <text>Exonucleolytic cleavage in either 5'- to 3'- or 3'- to 5'-direction to yield nucleoside 5'-phosphates.</text>
        <dbReference type="EC" id="3.1.11.6"/>
    </reaction>
</comment>
<dbReference type="PANTHER" id="PTHR30008:SF0">
    <property type="entry name" value="EXODEOXYRIBONUCLEASE 7 LARGE SUBUNIT"/>
    <property type="match status" value="1"/>
</dbReference>
<dbReference type="NCBIfam" id="TIGR00237">
    <property type="entry name" value="xseA"/>
    <property type="match status" value="1"/>
</dbReference>
<feature type="domain" description="OB-fold nucleic acid binding" evidence="9">
    <location>
        <begin position="58"/>
        <end position="150"/>
    </location>
</feature>
<dbReference type="AlphaFoldDB" id="A0A919UFL7"/>
<evidence type="ECO:0000313" key="11">
    <source>
        <dbReference type="Proteomes" id="UP000652354"/>
    </source>
</evidence>
<comment type="subcellular location">
    <subcellularLocation>
        <location evidence="5 6">Cytoplasm</location>
    </subcellularLocation>
</comment>
<evidence type="ECO:0000256" key="6">
    <source>
        <dbReference type="RuleBase" id="RU004355"/>
    </source>
</evidence>
<gene>
    <name evidence="5 10" type="primary">xseA</name>
    <name evidence="10" type="ORF">Dac01nite_03560</name>
</gene>
<dbReference type="GO" id="GO:0009318">
    <property type="term" value="C:exodeoxyribonuclease VII complex"/>
    <property type="evidence" value="ECO:0007669"/>
    <property type="project" value="UniProtKB-UniRule"/>
</dbReference>
<dbReference type="Proteomes" id="UP000652354">
    <property type="component" value="Unassembled WGS sequence"/>
</dbReference>
<comment type="subunit">
    <text evidence="5">Heterooligomer composed of large and small subunits.</text>
</comment>
<keyword evidence="3 5" id="KW-0378">Hydrolase</keyword>
<keyword evidence="2 5" id="KW-0540">Nuclease</keyword>
<evidence type="ECO:0000256" key="1">
    <source>
        <dbReference type="ARBA" id="ARBA00022490"/>
    </source>
</evidence>
<dbReference type="CDD" id="cd04489">
    <property type="entry name" value="ExoVII_LU_OBF"/>
    <property type="match status" value="1"/>
</dbReference>